<dbReference type="PANTHER" id="PTHR43047:SF72">
    <property type="entry name" value="OSMOSENSING HISTIDINE PROTEIN KINASE SLN1"/>
    <property type="match status" value="1"/>
</dbReference>
<dbReference type="Gene3D" id="1.10.287.130">
    <property type="match status" value="1"/>
</dbReference>
<accession>A0ABV8SH87</accession>
<organism evidence="13 14">
    <name type="scientific">Cohnella boryungensis</name>
    <dbReference type="NCBI Taxonomy" id="768479"/>
    <lineage>
        <taxon>Bacteria</taxon>
        <taxon>Bacillati</taxon>
        <taxon>Bacillota</taxon>
        <taxon>Bacilli</taxon>
        <taxon>Bacillales</taxon>
        <taxon>Paenibacillaceae</taxon>
        <taxon>Cohnella</taxon>
    </lineage>
</organism>
<evidence type="ECO:0000256" key="4">
    <source>
        <dbReference type="ARBA" id="ARBA00022679"/>
    </source>
</evidence>
<evidence type="ECO:0000256" key="5">
    <source>
        <dbReference type="ARBA" id="ARBA00022741"/>
    </source>
</evidence>
<evidence type="ECO:0000313" key="14">
    <source>
        <dbReference type="Proteomes" id="UP001595755"/>
    </source>
</evidence>
<dbReference type="RefSeq" id="WP_204604143.1">
    <property type="nucleotide sequence ID" value="NZ_JBHSED010000070.1"/>
</dbReference>
<dbReference type="Proteomes" id="UP001595755">
    <property type="component" value="Unassembled WGS sequence"/>
</dbReference>
<dbReference type="Pfam" id="PF00512">
    <property type="entry name" value="HisKA"/>
    <property type="match status" value="1"/>
</dbReference>
<keyword evidence="4" id="KW-0808">Transferase</keyword>
<keyword evidence="10" id="KW-0812">Transmembrane</keyword>
<dbReference type="InterPro" id="IPR036097">
    <property type="entry name" value="HisK_dim/P_sf"/>
</dbReference>
<dbReference type="PANTHER" id="PTHR43047">
    <property type="entry name" value="TWO-COMPONENT HISTIDINE PROTEIN KINASE"/>
    <property type="match status" value="1"/>
</dbReference>
<dbReference type="Pfam" id="PF06580">
    <property type="entry name" value="His_kinase"/>
    <property type="match status" value="1"/>
</dbReference>
<keyword evidence="5" id="KW-0547">Nucleotide-binding</keyword>
<dbReference type="EMBL" id="JBHSED010000070">
    <property type="protein sequence ID" value="MFC4306964.1"/>
    <property type="molecule type" value="Genomic_DNA"/>
</dbReference>
<comment type="catalytic activity">
    <reaction evidence="1">
        <text>ATP + protein L-histidine = ADP + protein N-phospho-L-histidine.</text>
        <dbReference type="EC" id="2.7.13.3"/>
    </reaction>
</comment>
<keyword evidence="6" id="KW-0418">Kinase</keyword>
<dbReference type="SUPFAM" id="SSF49785">
    <property type="entry name" value="Galactose-binding domain-like"/>
    <property type="match status" value="1"/>
</dbReference>
<dbReference type="PROSITE" id="PS50110">
    <property type="entry name" value="RESPONSE_REGULATORY"/>
    <property type="match status" value="1"/>
</dbReference>
<proteinExistence type="predicted"/>
<dbReference type="Pfam" id="PF02518">
    <property type="entry name" value="HATPase_c"/>
    <property type="match status" value="2"/>
</dbReference>
<evidence type="ECO:0000256" key="6">
    <source>
        <dbReference type="ARBA" id="ARBA00022777"/>
    </source>
</evidence>
<protein>
    <recommendedName>
        <fullName evidence="2">histidine kinase</fullName>
        <ecNumber evidence="2">2.7.13.3</ecNumber>
    </recommendedName>
</protein>
<keyword evidence="10" id="KW-0472">Membrane</keyword>
<feature type="domain" description="Response regulatory" evidence="12">
    <location>
        <begin position="703"/>
        <end position="820"/>
    </location>
</feature>
<reference evidence="14" key="1">
    <citation type="journal article" date="2019" name="Int. J. Syst. Evol. Microbiol.">
        <title>The Global Catalogue of Microorganisms (GCM) 10K type strain sequencing project: providing services to taxonomists for standard genome sequencing and annotation.</title>
        <authorList>
            <consortium name="The Broad Institute Genomics Platform"/>
            <consortium name="The Broad Institute Genome Sequencing Center for Infectious Disease"/>
            <person name="Wu L."/>
            <person name="Ma J."/>
        </authorList>
    </citation>
    <scope>NUCLEOTIDE SEQUENCE [LARGE SCALE GENOMIC DNA]</scope>
    <source>
        <strain evidence="14">CGMCC 4.1641</strain>
    </source>
</reference>
<dbReference type="InterPro" id="IPR036890">
    <property type="entry name" value="HATPase_C_sf"/>
</dbReference>
<dbReference type="SUPFAM" id="SSF55874">
    <property type="entry name" value="ATPase domain of HSP90 chaperone/DNA topoisomerase II/histidine kinase"/>
    <property type="match status" value="2"/>
</dbReference>
<keyword evidence="3 9" id="KW-0597">Phosphoprotein</keyword>
<keyword evidence="7 13" id="KW-0067">ATP-binding</keyword>
<evidence type="ECO:0000256" key="8">
    <source>
        <dbReference type="ARBA" id="ARBA00023012"/>
    </source>
</evidence>
<feature type="domain" description="Histidine kinase" evidence="11">
    <location>
        <begin position="930"/>
        <end position="1029"/>
    </location>
</feature>
<feature type="modified residue" description="4-aspartylphosphate" evidence="9">
    <location>
        <position position="753"/>
    </location>
</feature>
<dbReference type="GO" id="GO:0005524">
    <property type="term" value="F:ATP binding"/>
    <property type="evidence" value="ECO:0007669"/>
    <property type="project" value="UniProtKB-KW"/>
</dbReference>
<dbReference type="InterPro" id="IPR001789">
    <property type="entry name" value="Sig_transdc_resp-reg_receiver"/>
</dbReference>
<dbReference type="InterPro" id="IPR010559">
    <property type="entry name" value="Sig_transdc_His_kin_internal"/>
</dbReference>
<evidence type="ECO:0000256" key="1">
    <source>
        <dbReference type="ARBA" id="ARBA00000085"/>
    </source>
</evidence>
<evidence type="ECO:0000256" key="2">
    <source>
        <dbReference type="ARBA" id="ARBA00012438"/>
    </source>
</evidence>
<dbReference type="CDD" id="cd00082">
    <property type="entry name" value="HisKA"/>
    <property type="match status" value="1"/>
</dbReference>
<keyword evidence="14" id="KW-1185">Reference proteome</keyword>
<gene>
    <name evidence="13" type="ORF">ACFO1S_26430</name>
</gene>
<sequence length="1035" mass="115528">MLKKAIFVCLIGLATFALIPLSILMDSDKPGNELQVREGVMDLSAWHYDSDKVIKLDGEWEFYWNQLLTPASFEFSGDARLSPNAYMKVPSSWNGVVVDGRPLPVKGAATYRAVLKNVPISGVLALKKNNIRFSSVIYVNGEKLLEDGRPSLEADSYTSGNVPGLGLFDSRSDEVEIIIQVANYDYINSGIPISLYFGDHETLLQDQQQSRTQEFSATVILGTLAVIYFVCFVAAAFYRKMDYSLLVFSIVCLLYAVYNGLIGERPLLLYLPEISFETMYKLKDISSIASFIGLSLFFYQLKRGLISLRALGVIAAVLGTGLLLLAIVPNTAYVWIQTFLIVFYQLLIIWLLVRVAKLYLNSVRVERFKSFLLFMAILCINLYSLNLILFASASPINLWVGQVYLLLLNLTIMLLVVLRFFEAYQTIDEMKNKLLEMDKIKDDFLSNTSHELKTPLNAIVNITESLLKGAEGKLSDRQAHNLAIVTGSGRRLTHLVGELLDYSKMKHGNIALYRSSLDLKSAVDSVIRVHLFLLDGKPITLLNLIGDKMPAVYADSNRLLQILHNLIGNAIKFTDQGRIEISARAIHDRAEVRIRDTGIGVPAHLHETIFQSFEQAETGPSRNRGGTGLGLSITKRLVELQGGTIHVTSRPGDGSVFTFTLPLSGKAPKPVGEWINTNTPSLSQAVLPYTSYPVFIEGSKKEPILIVDDDYANLQSMINLFKLEDYSIVVVNRGQLALNALAEQPNFFLIILDIMMPDMSGYEVLAKVRERFSPFELPVLMLTAKNREVDIKLSLEQGANDVVGKPFEAEELLARVRSLMRLKASVKQAKDAEIDFLRSQIKPHFLYNALNSIAELCVVEPQQAEELTIQLSKYLRSSFDFEHLDYLSTIKDELELVQAYVSIEKARFGARLQVEYVVDADLHIRIPQLVLQPLVENAIRHGLMSNLHGGKVVIAIKQRNAVVSFVVEDNGCGMNESKRSSLLLPGREKKGVGLWNISQRIMLLYGRGVEIQSAEGQGTRVSFDIAVHQLKQTGG</sequence>
<dbReference type="PRINTS" id="PR00344">
    <property type="entry name" value="BCTRLSENSOR"/>
</dbReference>
<dbReference type="SUPFAM" id="SSF47384">
    <property type="entry name" value="Homodimeric domain of signal transducing histidine kinase"/>
    <property type="match status" value="1"/>
</dbReference>
<evidence type="ECO:0000256" key="10">
    <source>
        <dbReference type="SAM" id="Phobius"/>
    </source>
</evidence>
<feature type="transmembrane region" description="Helical" evidence="10">
    <location>
        <begin position="399"/>
        <end position="421"/>
    </location>
</feature>
<dbReference type="SUPFAM" id="SSF52172">
    <property type="entry name" value="CheY-like"/>
    <property type="match status" value="1"/>
</dbReference>
<dbReference type="CDD" id="cd16922">
    <property type="entry name" value="HATPase_EvgS-ArcB-TorS-like"/>
    <property type="match status" value="1"/>
</dbReference>
<dbReference type="CDD" id="cd17574">
    <property type="entry name" value="REC_OmpR"/>
    <property type="match status" value="1"/>
</dbReference>
<comment type="caution">
    <text evidence="13">The sequence shown here is derived from an EMBL/GenBank/DDBJ whole genome shotgun (WGS) entry which is preliminary data.</text>
</comment>
<feature type="transmembrane region" description="Helical" evidence="10">
    <location>
        <begin position="306"/>
        <end position="328"/>
    </location>
</feature>
<feature type="transmembrane region" description="Helical" evidence="10">
    <location>
        <begin position="215"/>
        <end position="238"/>
    </location>
</feature>
<dbReference type="SMART" id="SM00388">
    <property type="entry name" value="HisKA"/>
    <property type="match status" value="1"/>
</dbReference>
<dbReference type="InterPro" id="IPR008979">
    <property type="entry name" value="Galactose-bd-like_sf"/>
</dbReference>
<keyword evidence="8" id="KW-0902">Two-component regulatory system</keyword>
<dbReference type="Pfam" id="PF00072">
    <property type="entry name" value="Response_reg"/>
    <property type="match status" value="1"/>
</dbReference>
<dbReference type="Gene3D" id="3.30.565.10">
    <property type="entry name" value="Histidine kinase-like ATPase, C-terminal domain"/>
    <property type="match status" value="2"/>
</dbReference>
<feature type="domain" description="Histidine kinase" evidence="11">
    <location>
        <begin position="447"/>
        <end position="665"/>
    </location>
</feature>
<dbReference type="InterPro" id="IPR005467">
    <property type="entry name" value="His_kinase_dom"/>
</dbReference>
<feature type="transmembrane region" description="Helical" evidence="10">
    <location>
        <begin position="371"/>
        <end position="393"/>
    </location>
</feature>
<name>A0ABV8SH87_9BACL</name>
<dbReference type="InterPro" id="IPR004358">
    <property type="entry name" value="Sig_transdc_His_kin-like_C"/>
</dbReference>
<dbReference type="InterPro" id="IPR003594">
    <property type="entry name" value="HATPase_dom"/>
</dbReference>
<dbReference type="InterPro" id="IPR011006">
    <property type="entry name" value="CheY-like_superfamily"/>
</dbReference>
<evidence type="ECO:0000259" key="12">
    <source>
        <dbReference type="PROSITE" id="PS50110"/>
    </source>
</evidence>
<evidence type="ECO:0000313" key="13">
    <source>
        <dbReference type="EMBL" id="MFC4306964.1"/>
    </source>
</evidence>
<dbReference type="SMART" id="SM00387">
    <property type="entry name" value="HATPase_c"/>
    <property type="match status" value="2"/>
</dbReference>
<feature type="transmembrane region" description="Helical" evidence="10">
    <location>
        <begin position="245"/>
        <end position="262"/>
    </location>
</feature>
<dbReference type="InterPro" id="IPR003661">
    <property type="entry name" value="HisK_dim/P_dom"/>
</dbReference>
<evidence type="ECO:0000256" key="3">
    <source>
        <dbReference type="ARBA" id="ARBA00022553"/>
    </source>
</evidence>
<dbReference type="SMART" id="SM00448">
    <property type="entry name" value="REC"/>
    <property type="match status" value="1"/>
</dbReference>
<evidence type="ECO:0000259" key="11">
    <source>
        <dbReference type="PROSITE" id="PS50109"/>
    </source>
</evidence>
<evidence type="ECO:0000256" key="9">
    <source>
        <dbReference type="PROSITE-ProRule" id="PRU00169"/>
    </source>
</evidence>
<dbReference type="EC" id="2.7.13.3" evidence="2"/>
<dbReference type="Gene3D" id="3.40.50.2300">
    <property type="match status" value="1"/>
</dbReference>
<dbReference type="PROSITE" id="PS50109">
    <property type="entry name" value="HIS_KIN"/>
    <property type="match status" value="2"/>
</dbReference>
<evidence type="ECO:0000256" key="7">
    <source>
        <dbReference type="ARBA" id="ARBA00022840"/>
    </source>
</evidence>
<keyword evidence="10" id="KW-1133">Transmembrane helix</keyword>
<feature type="transmembrane region" description="Helical" evidence="10">
    <location>
        <begin position="334"/>
        <end position="359"/>
    </location>
</feature>